<name>A0A375DA14_9BURK</name>
<evidence type="ECO:0000313" key="1">
    <source>
        <dbReference type="EMBL" id="SOY75222.1"/>
    </source>
</evidence>
<reference evidence="2 3" key="1">
    <citation type="submission" date="2018-01" db="EMBL/GenBank/DDBJ databases">
        <authorList>
            <person name="Clerissi C."/>
        </authorList>
    </citation>
    <scope>NUCLEOTIDE SEQUENCE</scope>
    <source>
        <strain evidence="2">Cupriavidus taiwanensis LMG 19430</strain>
        <strain evidence="1">Cupriavidus taiwanensis STM 3521</strain>
        <plasmid evidence="3">cbm2589_p</plasmid>
    </source>
</reference>
<gene>
    <name evidence="2" type="ORF">CBM2586_P10022</name>
    <name evidence="1" type="ORF">CBM2589_P10018</name>
</gene>
<accession>A0A375DA14</accession>
<dbReference type="AlphaFoldDB" id="A0A375DA14"/>
<evidence type="ECO:0000313" key="2">
    <source>
        <dbReference type="EMBL" id="SOY77239.1"/>
    </source>
</evidence>
<protein>
    <submittedName>
        <fullName evidence="2">Uncharacterized protein</fullName>
    </submittedName>
</protein>
<dbReference type="EMBL" id="OFSN01000028">
    <property type="protein sequence ID" value="SOY77239.1"/>
    <property type="molecule type" value="Genomic_DNA"/>
</dbReference>
<organism evidence="2">
    <name type="scientific">Cupriavidus taiwanensis</name>
    <dbReference type="NCBI Taxonomy" id="164546"/>
    <lineage>
        <taxon>Bacteria</taxon>
        <taxon>Pseudomonadati</taxon>
        <taxon>Pseudomonadota</taxon>
        <taxon>Betaproteobacteria</taxon>
        <taxon>Burkholderiales</taxon>
        <taxon>Burkholderiaceae</taxon>
        <taxon>Cupriavidus</taxon>
    </lineage>
</organism>
<dbReference type="EMBL" id="OFSP01000040">
    <property type="protein sequence ID" value="SOY75222.1"/>
    <property type="molecule type" value="Genomic_DNA"/>
</dbReference>
<geneLocation type="plasmid" evidence="3">
    <name>cbm2589_p</name>
</geneLocation>
<dbReference type="Proteomes" id="UP000256297">
    <property type="component" value="Plasmid CBM2589_p"/>
</dbReference>
<sequence>MRLNADQQQQVQLDPRRIAVDPSSRRRHEWDGMARWFLDQVHQQPALLKKGQQHPT</sequence>
<evidence type="ECO:0000313" key="3">
    <source>
        <dbReference type="Proteomes" id="UP000256297"/>
    </source>
</evidence>
<comment type="caution">
    <text evidence="2">The sequence shown here is derived from an EMBL/GenBank/DDBJ whole genome shotgun (WGS) entry which is preliminary data.</text>
</comment>
<proteinExistence type="predicted"/>
<dbReference type="Proteomes" id="UP000257016">
    <property type="component" value="Unassembled WGS sequence"/>
</dbReference>